<dbReference type="AlphaFoldDB" id="A0A4C1ZUW9"/>
<evidence type="ECO:0000313" key="2">
    <source>
        <dbReference type="Proteomes" id="UP000299102"/>
    </source>
</evidence>
<keyword evidence="2" id="KW-1185">Reference proteome</keyword>
<sequence length="108" mass="12094">MNTSSVINRNPWLSSAESTFKPSVRDFTIVSAPTVVDTMPSVFCPKVDRHFLQRLISGALPNAAAVFATRAGAGAKCRERPKIGARTLTRPERRLRRPRVWRKRAADF</sequence>
<accession>A0A4C1ZUW9</accession>
<gene>
    <name evidence="1" type="ORF">EVAR_24955_1</name>
</gene>
<comment type="caution">
    <text evidence="1">The sequence shown here is derived from an EMBL/GenBank/DDBJ whole genome shotgun (WGS) entry which is preliminary data.</text>
</comment>
<dbReference type="Proteomes" id="UP000299102">
    <property type="component" value="Unassembled WGS sequence"/>
</dbReference>
<organism evidence="1 2">
    <name type="scientific">Eumeta variegata</name>
    <name type="common">Bagworm moth</name>
    <name type="synonym">Eumeta japonica</name>
    <dbReference type="NCBI Taxonomy" id="151549"/>
    <lineage>
        <taxon>Eukaryota</taxon>
        <taxon>Metazoa</taxon>
        <taxon>Ecdysozoa</taxon>
        <taxon>Arthropoda</taxon>
        <taxon>Hexapoda</taxon>
        <taxon>Insecta</taxon>
        <taxon>Pterygota</taxon>
        <taxon>Neoptera</taxon>
        <taxon>Endopterygota</taxon>
        <taxon>Lepidoptera</taxon>
        <taxon>Glossata</taxon>
        <taxon>Ditrysia</taxon>
        <taxon>Tineoidea</taxon>
        <taxon>Psychidae</taxon>
        <taxon>Oiketicinae</taxon>
        <taxon>Eumeta</taxon>
    </lineage>
</organism>
<proteinExistence type="predicted"/>
<evidence type="ECO:0000313" key="1">
    <source>
        <dbReference type="EMBL" id="GBP92286.1"/>
    </source>
</evidence>
<dbReference type="EMBL" id="BGZK01002258">
    <property type="protein sequence ID" value="GBP92286.1"/>
    <property type="molecule type" value="Genomic_DNA"/>
</dbReference>
<reference evidence="1 2" key="1">
    <citation type="journal article" date="2019" name="Commun. Biol.">
        <title>The bagworm genome reveals a unique fibroin gene that provides high tensile strength.</title>
        <authorList>
            <person name="Kono N."/>
            <person name="Nakamura H."/>
            <person name="Ohtoshi R."/>
            <person name="Tomita M."/>
            <person name="Numata K."/>
            <person name="Arakawa K."/>
        </authorList>
    </citation>
    <scope>NUCLEOTIDE SEQUENCE [LARGE SCALE GENOMIC DNA]</scope>
</reference>
<protein>
    <submittedName>
        <fullName evidence="1">Uncharacterized protein</fullName>
    </submittedName>
</protein>
<name>A0A4C1ZUW9_EUMVA</name>